<dbReference type="PANTHER" id="PTHR43393:SF3">
    <property type="entry name" value="LYSINE DECARBOXYLASE-LIKE PROTEIN"/>
    <property type="match status" value="1"/>
</dbReference>
<feature type="region of interest" description="Disordered" evidence="1">
    <location>
        <begin position="1"/>
        <end position="40"/>
    </location>
</feature>
<evidence type="ECO:0000313" key="2">
    <source>
        <dbReference type="EMBL" id="KFG31710.1"/>
    </source>
</evidence>
<gene>
    <name evidence="2" type="ORF">TGDOM2_236570</name>
</gene>
<dbReference type="Proteomes" id="UP000028837">
    <property type="component" value="Unassembled WGS sequence"/>
</dbReference>
<evidence type="ECO:0000256" key="1">
    <source>
        <dbReference type="SAM" id="MobiDB-lite"/>
    </source>
</evidence>
<dbReference type="GO" id="GO:0005829">
    <property type="term" value="C:cytosol"/>
    <property type="evidence" value="ECO:0007669"/>
    <property type="project" value="TreeGrafter"/>
</dbReference>
<dbReference type="VEuPathDB" id="ToxoDB:TGDOM2_236570"/>
<name>A0A086JHU2_TOXGO</name>
<dbReference type="SUPFAM" id="SSF102405">
    <property type="entry name" value="MCP/YpsA-like"/>
    <property type="match status" value="1"/>
</dbReference>
<sequence>MKAKMSHEALTETARKRRKEDTMANGKEGSNSGNSPSSIPAEAIADKGIVRQAIKSYNNQDWLHSRSAREVRILCEYLEVEDRLRMQKVLGTFLLFGSARSRSPEQWQKLMSEAQERLKDPSTAAQAEEDVQRLKKIEWMCPYWQKIKNLSGMLMQWIQTEEARQAVARLLREIPAPVGGSGHQYSAGDVAAVTDLSEPCPVAICTGGGPGMMEAGNSGAASVAGGRSMGMGISLPFEAGLNPFVDEGLAFEFHYFFTRKFWMVYSALGVIVAPGGVGTLDELMEVLTLKQSGKMKRDIPIVLFGKQFWKDIICFDKLVEYGVVSEKDRDQLFYTDDENEAFEYLKQFLLNDKLVLGDQYVHKSLRHAAPGSRGSTSQSASPAGVIQGRGADYTESI</sequence>
<dbReference type="EMBL" id="AHZU02001496">
    <property type="protein sequence ID" value="KFG31710.1"/>
    <property type="molecule type" value="Genomic_DNA"/>
</dbReference>
<proteinExistence type="predicted"/>
<comment type="caution">
    <text evidence="2">The sequence shown here is derived from an EMBL/GenBank/DDBJ whole genome shotgun (WGS) entry which is preliminary data.</text>
</comment>
<reference evidence="2 3" key="1">
    <citation type="submission" date="2014-02" db="EMBL/GenBank/DDBJ databases">
        <authorList>
            <person name="Sibley D."/>
            <person name="Venepally P."/>
            <person name="Karamycheva S."/>
            <person name="Hadjithomas M."/>
            <person name="Khan A."/>
            <person name="Brunk B."/>
            <person name="Roos D."/>
            <person name="Caler E."/>
            <person name="Lorenzi H."/>
        </authorList>
    </citation>
    <scope>NUCLEOTIDE SEQUENCE [LARGE SCALE GENOMIC DNA]</scope>
    <source>
        <strain evidence="2 3">GAB2-2007-GAL-DOM2</strain>
    </source>
</reference>
<dbReference type="PANTHER" id="PTHR43393">
    <property type="entry name" value="CYTOKININ RIBOSIDE 5'-MONOPHOSPHATE PHOSPHORIBOHYDROLASE"/>
    <property type="match status" value="1"/>
</dbReference>
<dbReference type="Pfam" id="PF03641">
    <property type="entry name" value="Lysine_decarbox"/>
    <property type="match status" value="1"/>
</dbReference>
<feature type="compositionally biased region" description="Basic and acidic residues" evidence="1">
    <location>
        <begin position="1"/>
        <end position="22"/>
    </location>
</feature>
<accession>A0A086JHU2</accession>
<protein>
    <submittedName>
        <fullName evidence="2">Lysine decarboxylase family protein</fullName>
    </submittedName>
</protein>
<organism evidence="2 3">
    <name type="scientific">Toxoplasma gondii GAB2-2007-GAL-DOM2</name>
    <dbReference type="NCBI Taxonomy" id="1130820"/>
    <lineage>
        <taxon>Eukaryota</taxon>
        <taxon>Sar</taxon>
        <taxon>Alveolata</taxon>
        <taxon>Apicomplexa</taxon>
        <taxon>Conoidasida</taxon>
        <taxon>Coccidia</taxon>
        <taxon>Eucoccidiorida</taxon>
        <taxon>Eimeriorina</taxon>
        <taxon>Sarcocystidae</taxon>
        <taxon>Toxoplasma</taxon>
    </lineage>
</organism>
<dbReference type="InterPro" id="IPR031100">
    <property type="entry name" value="LOG_fam"/>
</dbReference>
<dbReference type="AlphaFoldDB" id="A0A086JHU2"/>
<dbReference type="InterPro" id="IPR052341">
    <property type="entry name" value="LOG_family_nucleotidases"/>
</dbReference>
<dbReference type="Gene3D" id="3.40.50.450">
    <property type="match status" value="1"/>
</dbReference>
<feature type="compositionally biased region" description="Low complexity" evidence="1">
    <location>
        <begin position="25"/>
        <end position="38"/>
    </location>
</feature>
<dbReference type="OrthoDB" id="414463at2759"/>
<evidence type="ECO:0000313" key="3">
    <source>
        <dbReference type="Proteomes" id="UP000028837"/>
    </source>
</evidence>
<feature type="region of interest" description="Disordered" evidence="1">
    <location>
        <begin position="367"/>
        <end position="397"/>
    </location>
</feature>